<accession>A0A0F4PML5</accession>
<name>A0A0F4PML5_9GAMM</name>
<evidence type="ECO:0000256" key="1">
    <source>
        <dbReference type="ARBA" id="ARBA00022679"/>
    </source>
</evidence>
<proteinExistence type="predicted"/>
<evidence type="ECO:0000313" key="2">
    <source>
        <dbReference type="EMBL" id="KJY96268.1"/>
    </source>
</evidence>
<sequence>MVFGGRLTSLQHAAALLKEDNKEQAITLLQELAKKTDTKEPALRQLLRLALAEQRWKEAKNYVVCLQQLNPSSREYRQVITDIGEHLGDFTFICAGYERYLQCHDTDDTAHFNCGYYARKATRPEIAIRHFERALELGIEDPHEVHLNLALVYSDLLLDPETAQQWLGKALELKPDYVDALFNLAAIKEFAGDKCAAKQLFEQVLTIDAQHPLALSRLADLEKFNTESAHNYVTRCQDVMTKMPAQLRCDLHYSCGKALDDAKLYKQAWRHYYQANSLNKQSLAPFNVASLERIEQNIFARAEHISQLAAQDSPSVQPIIICGMFRSGSTLLEQILGASGCIQAGGELEFVHRQLFELSNKPIQLLNKAGTPGFAHAYDDLLVSVAKGHGWVTDKRPENYLYIDILKQLYPGLKVIWTQRDIRDNALSAYFQRLGPSLNYATDLDNIRHMYEHQQRLKAHWHQQYGNDIMTVEYEQLVAQPEQVLTTLFSQLGIQYDGEAERFHNQRSHVRTASVWQVRKPLYSSSVGRFEHYKEAILAQRAFPYFSELL</sequence>
<dbReference type="InterPro" id="IPR011990">
    <property type="entry name" value="TPR-like_helical_dom_sf"/>
</dbReference>
<keyword evidence="1" id="KW-0808">Transferase</keyword>
<dbReference type="SUPFAM" id="SSF48452">
    <property type="entry name" value="TPR-like"/>
    <property type="match status" value="2"/>
</dbReference>
<dbReference type="PATRIC" id="fig|151081.8.peg.2467"/>
<dbReference type="Pfam" id="PF13469">
    <property type="entry name" value="Sulfotransfer_3"/>
    <property type="match status" value="1"/>
</dbReference>
<dbReference type="InterPro" id="IPR019734">
    <property type="entry name" value="TPR_rpt"/>
</dbReference>
<gene>
    <name evidence="2" type="ORF">TW72_17030</name>
</gene>
<dbReference type="SMART" id="SM00028">
    <property type="entry name" value="TPR"/>
    <property type="match status" value="4"/>
</dbReference>
<dbReference type="Proteomes" id="UP000033664">
    <property type="component" value="Unassembled WGS sequence"/>
</dbReference>
<dbReference type="eggNOG" id="COG0457">
    <property type="taxonomic scope" value="Bacteria"/>
</dbReference>
<dbReference type="InterPro" id="IPR026634">
    <property type="entry name" value="TPST-like"/>
</dbReference>
<dbReference type="OrthoDB" id="9815894at2"/>
<evidence type="ECO:0000313" key="3">
    <source>
        <dbReference type="Proteomes" id="UP000033664"/>
    </source>
</evidence>
<comment type="caution">
    <text evidence="2">The sequence shown here is derived from an EMBL/GenBank/DDBJ whole genome shotgun (WGS) entry which is preliminary data.</text>
</comment>
<reference evidence="2 3" key="1">
    <citation type="journal article" date="2015" name="BMC Genomics">
        <title>Genome mining reveals unlocked bioactive potential of marine Gram-negative bacteria.</title>
        <authorList>
            <person name="Machado H."/>
            <person name="Sonnenschein E.C."/>
            <person name="Melchiorsen J."/>
            <person name="Gram L."/>
        </authorList>
    </citation>
    <scope>NUCLEOTIDE SEQUENCE [LARGE SCALE GENOMIC DNA]</scope>
    <source>
        <strain evidence="2 3">S3137</strain>
    </source>
</reference>
<dbReference type="AlphaFoldDB" id="A0A0F4PML5"/>
<dbReference type="PANTHER" id="PTHR12788:SF10">
    <property type="entry name" value="PROTEIN-TYROSINE SULFOTRANSFERASE"/>
    <property type="match status" value="1"/>
</dbReference>
<dbReference type="InterPro" id="IPR027417">
    <property type="entry name" value="P-loop_NTPase"/>
</dbReference>
<keyword evidence="3" id="KW-1185">Reference proteome</keyword>
<protein>
    <submittedName>
        <fullName evidence="2">Uncharacterized protein</fullName>
    </submittedName>
</protein>
<dbReference type="SUPFAM" id="SSF52540">
    <property type="entry name" value="P-loop containing nucleoside triphosphate hydrolases"/>
    <property type="match status" value="1"/>
</dbReference>
<organism evidence="2 3">
    <name type="scientific">Pseudoalteromonas ruthenica</name>
    <dbReference type="NCBI Taxonomy" id="151081"/>
    <lineage>
        <taxon>Bacteria</taxon>
        <taxon>Pseudomonadati</taxon>
        <taxon>Pseudomonadota</taxon>
        <taxon>Gammaproteobacteria</taxon>
        <taxon>Alteromonadales</taxon>
        <taxon>Pseudoalteromonadaceae</taxon>
        <taxon>Pseudoalteromonas</taxon>
    </lineage>
</organism>
<dbReference type="PANTHER" id="PTHR12788">
    <property type="entry name" value="PROTEIN-TYROSINE SULFOTRANSFERASE 2"/>
    <property type="match status" value="1"/>
</dbReference>
<dbReference type="Gene3D" id="3.40.50.300">
    <property type="entry name" value="P-loop containing nucleotide triphosphate hydrolases"/>
    <property type="match status" value="1"/>
</dbReference>
<dbReference type="GO" id="GO:0008476">
    <property type="term" value="F:protein-tyrosine sulfotransferase activity"/>
    <property type="evidence" value="ECO:0007669"/>
    <property type="project" value="InterPro"/>
</dbReference>
<dbReference type="EMBL" id="JXXZ01000018">
    <property type="protein sequence ID" value="KJY96268.1"/>
    <property type="molecule type" value="Genomic_DNA"/>
</dbReference>
<dbReference type="Gene3D" id="1.25.40.10">
    <property type="entry name" value="Tetratricopeptide repeat domain"/>
    <property type="match status" value="1"/>
</dbReference>